<evidence type="ECO:0000313" key="2">
    <source>
        <dbReference type="Proteomes" id="UP000827092"/>
    </source>
</evidence>
<comment type="caution">
    <text evidence="1">The sequence shown here is derived from an EMBL/GenBank/DDBJ whole genome shotgun (WGS) entry which is preliminary data.</text>
</comment>
<name>A0AAV6U1Y0_9ARAC</name>
<protein>
    <submittedName>
        <fullName evidence="1">Uncharacterized protein</fullName>
    </submittedName>
</protein>
<evidence type="ECO:0000313" key="1">
    <source>
        <dbReference type="EMBL" id="KAG8178185.1"/>
    </source>
</evidence>
<sequence>MEPASTQRLVICTLLQSLRPAPSQEESKDIFNAAQTWFVEFSTLPSKERKFKRESFVRLKARTGTTKRRLGIPNPHQRHLHERTLLVYHVVNAGPSG</sequence>
<organism evidence="1 2">
    <name type="scientific">Oedothorax gibbosus</name>
    <dbReference type="NCBI Taxonomy" id="931172"/>
    <lineage>
        <taxon>Eukaryota</taxon>
        <taxon>Metazoa</taxon>
        <taxon>Ecdysozoa</taxon>
        <taxon>Arthropoda</taxon>
        <taxon>Chelicerata</taxon>
        <taxon>Arachnida</taxon>
        <taxon>Araneae</taxon>
        <taxon>Araneomorphae</taxon>
        <taxon>Entelegynae</taxon>
        <taxon>Araneoidea</taxon>
        <taxon>Linyphiidae</taxon>
        <taxon>Erigoninae</taxon>
        <taxon>Oedothorax</taxon>
    </lineage>
</organism>
<proteinExistence type="predicted"/>
<reference evidence="1 2" key="1">
    <citation type="journal article" date="2022" name="Nat. Ecol. Evol.">
        <title>A masculinizing supergene underlies an exaggerated male reproductive morph in a spider.</title>
        <authorList>
            <person name="Hendrickx F."/>
            <person name="De Corte Z."/>
            <person name="Sonet G."/>
            <person name="Van Belleghem S.M."/>
            <person name="Kostlbacher S."/>
            <person name="Vangestel C."/>
        </authorList>
    </citation>
    <scope>NUCLEOTIDE SEQUENCE [LARGE SCALE GENOMIC DNA]</scope>
    <source>
        <strain evidence="1">W744_W776</strain>
    </source>
</reference>
<dbReference type="Proteomes" id="UP000827092">
    <property type="component" value="Unassembled WGS sequence"/>
</dbReference>
<accession>A0AAV6U1Y0</accession>
<gene>
    <name evidence="1" type="ORF">JTE90_006323</name>
</gene>
<dbReference type="EMBL" id="JAFNEN010000713">
    <property type="protein sequence ID" value="KAG8178185.1"/>
    <property type="molecule type" value="Genomic_DNA"/>
</dbReference>
<keyword evidence="2" id="KW-1185">Reference proteome</keyword>
<dbReference type="AlphaFoldDB" id="A0AAV6U1Y0"/>